<dbReference type="PROSITE" id="PS51845">
    <property type="entry name" value="PDEASE_I_2"/>
    <property type="match status" value="1"/>
</dbReference>
<name>A0A1S3DLS3_DIACI</name>
<gene>
    <name evidence="3" type="primary">LOC103520258</name>
</gene>
<dbReference type="STRING" id="121845.A0A1S3DLS3"/>
<accession>A0A1S3DLS3</accession>
<dbReference type="AlphaFoldDB" id="A0A1S3DLS3"/>
<dbReference type="OMA" id="MMIANIR"/>
<organism evidence="2 3">
    <name type="scientific">Diaphorina citri</name>
    <name type="common">Asian citrus psyllid</name>
    <dbReference type="NCBI Taxonomy" id="121845"/>
    <lineage>
        <taxon>Eukaryota</taxon>
        <taxon>Metazoa</taxon>
        <taxon>Ecdysozoa</taxon>
        <taxon>Arthropoda</taxon>
        <taxon>Hexapoda</taxon>
        <taxon>Insecta</taxon>
        <taxon>Pterygota</taxon>
        <taxon>Neoptera</taxon>
        <taxon>Paraneoptera</taxon>
        <taxon>Hemiptera</taxon>
        <taxon>Sternorrhyncha</taxon>
        <taxon>Psylloidea</taxon>
        <taxon>Psyllidae</taxon>
        <taxon>Diaphorininae</taxon>
        <taxon>Diaphorina</taxon>
    </lineage>
</organism>
<protein>
    <submittedName>
        <fullName evidence="3">cGMP-specific 3',5'-cyclic phosphodiesterase-like</fullName>
    </submittedName>
</protein>
<reference evidence="3" key="1">
    <citation type="submission" date="2025-08" db="UniProtKB">
        <authorList>
            <consortium name="RefSeq"/>
        </authorList>
    </citation>
    <scope>IDENTIFICATION</scope>
</reference>
<dbReference type="GO" id="GO:0007165">
    <property type="term" value="P:signal transduction"/>
    <property type="evidence" value="ECO:0007669"/>
    <property type="project" value="InterPro"/>
</dbReference>
<dbReference type="RefSeq" id="XP_008483572.1">
    <property type="nucleotide sequence ID" value="XM_008485350.2"/>
</dbReference>
<dbReference type="GO" id="GO:0004114">
    <property type="term" value="F:3',5'-cyclic-nucleotide phosphodiesterase activity"/>
    <property type="evidence" value="ECO:0007669"/>
    <property type="project" value="InterPro"/>
</dbReference>
<sequence length="108" mass="12595">MYSEVEKAMTRQKVSLEVLSYHTKATDKEVQDLMERPVPEAEHLNLYSLEFNDFSLQPDETILAAVRMFEELQLTSEFNIRRLSSAELFRIATNKVRIAMMIANIRNV</sequence>
<dbReference type="GeneID" id="103520258"/>
<keyword evidence="2" id="KW-1185">Reference proteome</keyword>
<evidence type="ECO:0000313" key="3">
    <source>
        <dbReference type="RefSeq" id="XP_008483572.1"/>
    </source>
</evidence>
<evidence type="ECO:0000259" key="1">
    <source>
        <dbReference type="PROSITE" id="PS51845"/>
    </source>
</evidence>
<dbReference type="InterPro" id="IPR036971">
    <property type="entry name" value="PDEase_catalytic_dom_sf"/>
</dbReference>
<evidence type="ECO:0000313" key="2">
    <source>
        <dbReference type="Proteomes" id="UP000079169"/>
    </source>
</evidence>
<dbReference type="KEGG" id="dci:103520258"/>
<proteinExistence type="predicted"/>
<feature type="domain" description="PDEase" evidence="1">
    <location>
        <begin position="26"/>
        <end position="108"/>
    </location>
</feature>
<dbReference type="InterPro" id="IPR002073">
    <property type="entry name" value="PDEase_catalytic_dom"/>
</dbReference>
<dbReference type="Gene3D" id="1.10.1300.10">
    <property type="entry name" value="3'5'-cyclic nucleotide phosphodiesterase, catalytic domain"/>
    <property type="match status" value="1"/>
</dbReference>
<dbReference type="Proteomes" id="UP000079169">
    <property type="component" value="Unplaced"/>
</dbReference>
<dbReference type="PaxDb" id="121845-A0A1S3DLS3"/>